<protein>
    <submittedName>
        <fullName evidence="1">Uncharacterized protein</fullName>
    </submittedName>
</protein>
<evidence type="ECO:0000313" key="1">
    <source>
        <dbReference type="EMBL" id="EEF23817.1"/>
    </source>
</evidence>
<dbReference type="InterPro" id="IPR042230">
    <property type="entry name" value="CusF_sf"/>
</dbReference>
<reference evidence="2" key="1">
    <citation type="journal article" date="2010" name="Nat. Biotechnol.">
        <title>Draft genome sequence of the oilseed species Ricinus communis.</title>
        <authorList>
            <person name="Chan A.P."/>
            <person name="Crabtree J."/>
            <person name="Zhao Q."/>
            <person name="Lorenzi H."/>
            <person name="Orvis J."/>
            <person name="Puiu D."/>
            <person name="Melake-Berhan A."/>
            <person name="Jones K.M."/>
            <person name="Redman J."/>
            <person name="Chen G."/>
            <person name="Cahoon E.B."/>
            <person name="Gedil M."/>
            <person name="Stanke M."/>
            <person name="Haas B.J."/>
            <person name="Wortman J.R."/>
            <person name="Fraser-Liggett C.M."/>
            <person name="Ravel J."/>
            <person name="Rabinowicz P.D."/>
        </authorList>
    </citation>
    <scope>NUCLEOTIDE SEQUENCE [LARGE SCALE GENOMIC DNA]</scope>
    <source>
        <strain evidence="2">cv. Hale</strain>
    </source>
</reference>
<dbReference type="InterPro" id="IPR021647">
    <property type="entry name" value="CusF_Ec"/>
</dbReference>
<dbReference type="Gene3D" id="2.40.50.320">
    <property type="entry name" value="Copper binding periplasmic protein CusF"/>
    <property type="match status" value="1"/>
</dbReference>
<dbReference type="EMBL" id="EQ984546">
    <property type="protein sequence ID" value="EEF23817.1"/>
    <property type="molecule type" value="Genomic_DNA"/>
</dbReference>
<organism evidence="1 2">
    <name type="scientific">Ricinus communis</name>
    <name type="common">Castor bean</name>
    <dbReference type="NCBI Taxonomy" id="3988"/>
    <lineage>
        <taxon>Eukaryota</taxon>
        <taxon>Viridiplantae</taxon>
        <taxon>Streptophyta</taxon>
        <taxon>Embryophyta</taxon>
        <taxon>Tracheophyta</taxon>
        <taxon>Spermatophyta</taxon>
        <taxon>Magnoliopsida</taxon>
        <taxon>eudicotyledons</taxon>
        <taxon>Gunneridae</taxon>
        <taxon>Pentapetalae</taxon>
        <taxon>rosids</taxon>
        <taxon>fabids</taxon>
        <taxon>Malpighiales</taxon>
        <taxon>Euphorbiaceae</taxon>
        <taxon>Acalyphoideae</taxon>
        <taxon>Acalypheae</taxon>
        <taxon>Ricinus</taxon>
    </lineage>
</organism>
<sequence length="110" mass="12222">MKRFLITTLACISFGGATIFVYANDAHHPKVEVQKSYAVKGEVVVVDKASGKVKLKHEPIPELDWPAMTMFFEVADKSQLDVLKAGDQVKFEFVRKESGAPLITQINTVK</sequence>
<dbReference type="Pfam" id="PF11604">
    <property type="entry name" value="CusF_Ec"/>
    <property type="match status" value="1"/>
</dbReference>
<gene>
    <name evidence="1" type="ORF">RCOM_1924790</name>
</gene>
<proteinExistence type="predicted"/>
<accession>B9TJZ8</accession>
<dbReference type="Proteomes" id="UP000008311">
    <property type="component" value="Unassembled WGS sequence"/>
</dbReference>
<keyword evidence="2" id="KW-1185">Reference proteome</keyword>
<dbReference type="AlphaFoldDB" id="B9TJZ8"/>
<dbReference type="InParanoid" id="B9TJZ8"/>
<evidence type="ECO:0000313" key="2">
    <source>
        <dbReference type="Proteomes" id="UP000008311"/>
    </source>
</evidence>
<name>B9TJZ8_RICCO</name>